<name>A0ABP6ZR74_9ACTN</name>
<keyword evidence="1" id="KW-0472">Membrane</keyword>
<keyword evidence="3" id="KW-1185">Reference proteome</keyword>
<dbReference type="RefSeq" id="WP_231482681.1">
    <property type="nucleotide sequence ID" value="NZ_BAAAZO010000006.1"/>
</dbReference>
<gene>
    <name evidence="2" type="ORF">GCM10022223_36400</name>
</gene>
<dbReference type="Proteomes" id="UP001501074">
    <property type="component" value="Unassembled WGS sequence"/>
</dbReference>
<reference evidence="3" key="1">
    <citation type="journal article" date="2019" name="Int. J. Syst. Evol. Microbiol.">
        <title>The Global Catalogue of Microorganisms (GCM) 10K type strain sequencing project: providing services to taxonomists for standard genome sequencing and annotation.</title>
        <authorList>
            <consortium name="The Broad Institute Genomics Platform"/>
            <consortium name="The Broad Institute Genome Sequencing Center for Infectious Disease"/>
            <person name="Wu L."/>
            <person name="Ma J."/>
        </authorList>
    </citation>
    <scope>NUCLEOTIDE SEQUENCE [LARGE SCALE GENOMIC DNA]</scope>
    <source>
        <strain evidence="3">JCM 16902</strain>
    </source>
</reference>
<keyword evidence="1" id="KW-0812">Transmembrane</keyword>
<evidence type="ECO:0000313" key="3">
    <source>
        <dbReference type="Proteomes" id="UP001501074"/>
    </source>
</evidence>
<proteinExistence type="predicted"/>
<dbReference type="EMBL" id="BAAAZO010000006">
    <property type="protein sequence ID" value="GAA3616621.1"/>
    <property type="molecule type" value="Genomic_DNA"/>
</dbReference>
<sequence>METFAANPSSAASSRSWRRWPVVLGAVVGTVLVILGSRFFNGNLAVFEQVVQESCENGFCAQRIHSPELLLAPGYDVVAVWQESNPGRRYFSKDPFDEYSKVSIIWKDGGVNLSDGGAATLSWSAGSLARLND</sequence>
<evidence type="ECO:0000313" key="2">
    <source>
        <dbReference type="EMBL" id="GAA3616621.1"/>
    </source>
</evidence>
<comment type="caution">
    <text evidence="2">The sequence shown here is derived from an EMBL/GenBank/DDBJ whole genome shotgun (WGS) entry which is preliminary data.</text>
</comment>
<keyword evidence="1" id="KW-1133">Transmembrane helix</keyword>
<accession>A0ABP6ZR74</accession>
<feature type="transmembrane region" description="Helical" evidence="1">
    <location>
        <begin position="20"/>
        <end position="40"/>
    </location>
</feature>
<organism evidence="2 3">
    <name type="scientific">Kineosporia mesophila</name>
    <dbReference type="NCBI Taxonomy" id="566012"/>
    <lineage>
        <taxon>Bacteria</taxon>
        <taxon>Bacillati</taxon>
        <taxon>Actinomycetota</taxon>
        <taxon>Actinomycetes</taxon>
        <taxon>Kineosporiales</taxon>
        <taxon>Kineosporiaceae</taxon>
        <taxon>Kineosporia</taxon>
    </lineage>
</organism>
<protein>
    <submittedName>
        <fullName evidence="2">Uncharacterized protein</fullName>
    </submittedName>
</protein>
<evidence type="ECO:0000256" key="1">
    <source>
        <dbReference type="SAM" id="Phobius"/>
    </source>
</evidence>